<dbReference type="Pfam" id="PF13489">
    <property type="entry name" value="Methyltransf_23"/>
    <property type="match status" value="1"/>
</dbReference>
<keyword evidence="2" id="KW-1185">Reference proteome</keyword>
<comment type="caution">
    <text evidence="1">The sequence shown here is derived from an EMBL/GenBank/DDBJ whole genome shotgun (WGS) entry which is preliminary data.</text>
</comment>
<dbReference type="EMBL" id="BAABEY010000014">
    <property type="protein sequence ID" value="GAA4436190.1"/>
    <property type="molecule type" value="Genomic_DNA"/>
</dbReference>
<sequence>MELKRDNWLVSYPDDGNAVCFEMEDASFWYQHRNNCILNAIQNFGFEKEFYDIGGGNGITASILQQNGYEVTLVEPYAQGISNARQRGINRTIQSTLEDFRPGNPVPGVGFFDVMEHIENDENFLMRINRVVKTGGRIILTVPAFQDLWSDNDVQLGHFRRYRLQELDRLLVKCGFTPLYSTYFFSLVWPPMWLLRVLPNRLGINRPNSPKKKKSEHMATTPRLSRILRSLLSWEVKMIRRKRRIPFGTSCMVIAQKN</sequence>
<evidence type="ECO:0000313" key="2">
    <source>
        <dbReference type="Proteomes" id="UP001501508"/>
    </source>
</evidence>
<dbReference type="Proteomes" id="UP001501508">
    <property type="component" value="Unassembled WGS sequence"/>
</dbReference>
<organism evidence="1 2">
    <name type="scientific">Ravibacter arvi</name>
    <dbReference type="NCBI Taxonomy" id="2051041"/>
    <lineage>
        <taxon>Bacteria</taxon>
        <taxon>Pseudomonadati</taxon>
        <taxon>Bacteroidota</taxon>
        <taxon>Cytophagia</taxon>
        <taxon>Cytophagales</taxon>
        <taxon>Spirosomataceae</taxon>
        <taxon>Ravibacter</taxon>
    </lineage>
</organism>
<dbReference type="SUPFAM" id="SSF53335">
    <property type="entry name" value="S-adenosyl-L-methionine-dependent methyltransferases"/>
    <property type="match status" value="1"/>
</dbReference>
<protein>
    <submittedName>
        <fullName evidence="1">Uncharacterized protein</fullName>
    </submittedName>
</protein>
<evidence type="ECO:0000313" key="1">
    <source>
        <dbReference type="EMBL" id="GAA4436190.1"/>
    </source>
</evidence>
<gene>
    <name evidence="1" type="ORF">GCM10023091_13850</name>
</gene>
<dbReference type="CDD" id="cd02440">
    <property type="entry name" value="AdoMet_MTases"/>
    <property type="match status" value="1"/>
</dbReference>
<accession>A0ABP8LWC7</accession>
<dbReference type="PANTHER" id="PTHR43861">
    <property type="entry name" value="TRANS-ACONITATE 2-METHYLTRANSFERASE-RELATED"/>
    <property type="match status" value="1"/>
</dbReference>
<dbReference type="RefSeq" id="WP_345027574.1">
    <property type="nucleotide sequence ID" value="NZ_BAABEY010000014.1"/>
</dbReference>
<dbReference type="Gene3D" id="3.40.50.150">
    <property type="entry name" value="Vaccinia Virus protein VP39"/>
    <property type="match status" value="1"/>
</dbReference>
<name>A0ABP8LWC7_9BACT</name>
<reference evidence="2" key="1">
    <citation type="journal article" date="2019" name="Int. J. Syst. Evol. Microbiol.">
        <title>The Global Catalogue of Microorganisms (GCM) 10K type strain sequencing project: providing services to taxonomists for standard genome sequencing and annotation.</title>
        <authorList>
            <consortium name="The Broad Institute Genomics Platform"/>
            <consortium name="The Broad Institute Genome Sequencing Center for Infectious Disease"/>
            <person name="Wu L."/>
            <person name="Ma J."/>
        </authorList>
    </citation>
    <scope>NUCLEOTIDE SEQUENCE [LARGE SCALE GENOMIC DNA]</scope>
    <source>
        <strain evidence="2">JCM 31920</strain>
    </source>
</reference>
<dbReference type="InterPro" id="IPR029063">
    <property type="entry name" value="SAM-dependent_MTases_sf"/>
</dbReference>
<proteinExistence type="predicted"/>